<evidence type="ECO:0000313" key="3">
    <source>
        <dbReference type="EMBL" id="PSL43984.1"/>
    </source>
</evidence>
<proteinExistence type="predicted"/>
<feature type="transmembrane region" description="Helical" evidence="2">
    <location>
        <begin position="6"/>
        <end position="23"/>
    </location>
</feature>
<accession>A0A2P8HCL8</accession>
<feature type="compositionally biased region" description="Basic and acidic residues" evidence="1">
    <location>
        <begin position="250"/>
        <end position="277"/>
    </location>
</feature>
<sequence length="277" mass="30384">MPEIVFIIAATIIAFFVIVMLPLNLSNRMVLKLLGTTALLTILTYLLSTLYPFWIAGIALIVGLVVFSYLFGSQFAYDDERKALNEAETEAQEPPPYVPAAAAAAQETSSEKRPAEEPPKPDDTFILAETNEASVNEKNSEDHGEPLPAAGEPNLEVETPDTSSQPSEEDAMDMEEMIAGTGRRFVVAEEEPEPLIDADEEEGLPPRLSALEAEPQVEEETGPEPVKDELTAEARSVRAKDIEVPAAAETEPKSRQDVMRELEDDLFHDSRDSKGEK</sequence>
<feature type="transmembrane region" description="Helical" evidence="2">
    <location>
        <begin position="53"/>
        <end position="72"/>
    </location>
</feature>
<feature type="compositionally biased region" description="Acidic residues" evidence="1">
    <location>
        <begin position="190"/>
        <end position="203"/>
    </location>
</feature>
<evidence type="ECO:0000313" key="4">
    <source>
        <dbReference type="Proteomes" id="UP000242310"/>
    </source>
</evidence>
<protein>
    <submittedName>
        <fullName evidence="3">Uncharacterized protein</fullName>
    </submittedName>
</protein>
<name>A0A2P8HCL8_9BACI</name>
<feature type="region of interest" description="Disordered" evidence="1">
    <location>
        <begin position="190"/>
        <end position="277"/>
    </location>
</feature>
<feature type="transmembrane region" description="Helical" evidence="2">
    <location>
        <begin position="30"/>
        <end position="47"/>
    </location>
</feature>
<reference evidence="3 4" key="1">
    <citation type="submission" date="2018-03" db="EMBL/GenBank/DDBJ databases">
        <title>Genomic Encyclopedia of Type Strains, Phase III (KMG-III): the genomes of soil and plant-associated and newly described type strains.</title>
        <authorList>
            <person name="Whitman W."/>
        </authorList>
    </citation>
    <scope>NUCLEOTIDE SEQUENCE [LARGE SCALE GENOMIC DNA]</scope>
    <source>
        <strain evidence="3 4">CGMCC 1.07653</strain>
    </source>
</reference>
<dbReference type="Proteomes" id="UP000242310">
    <property type="component" value="Unassembled WGS sequence"/>
</dbReference>
<dbReference type="RefSeq" id="WP_106589089.1">
    <property type="nucleotide sequence ID" value="NZ_PYAV01000009.1"/>
</dbReference>
<keyword evidence="2" id="KW-1133">Transmembrane helix</keyword>
<dbReference type="EMBL" id="PYAV01000009">
    <property type="protein sequence ID" value="PSL43984.1"/>
    <property type="molecule type" value="Genomic_DNA"/>
</dbReference>
<comment type="caution">
    <text evidence="3">The sequence shown here is derived from an EMBL/GenBank/DDBJ whole genome shotgun (WGS) entry which is preliminary data.</text>
</comment>
<keyword evidence="4" id="KW-1185">Reference proteome</keyword>
<dbReference type="AlphaFoldDB" id="A0A2P8HCL8"/>
<evidence type="ECO:0000256" key="1">
    <source>
        <dbReference type="SAM" id="MobiDB-lite"/>
    </source>
</evidence>
<feature type="compositionally biased region" description="Basic and acidic residues" evidence="1">
    <location>
        <begin position="109"/>
        <end position="123"/>
    </location>
</feature>
<keyword evidence="2" id="KW-0812">Transmembrane</keyword>
<keyword evidence="2" id="KW-0472">Membrane</keyword>
<evidence type="ECO:0000256" key="2">
    <source>
        <dbReference type="SAM" id="Phobius"/>
    </source>
</evidence>
<organism evidence="3 4">
    <name type="scientific">Salsuginibacillus halophilus</name>
    <dbReference type="NCBI Taxonomy" id="517424"/>
    <lineage>
        <taxon>Bacteria</taxon>
        <taxon>Bacillati</taxon>
        <taxon>Bacillota</taxon>
        <taxon>Bacilli</taxon>
        <taxon>Bacillales</taxon>
        <taxon>Bacillaceae</taxon>
        <taxon>Salsuginibacillus</taxon>
    </lineage>
</organism>
<feature type="compositionally biased region" description="Basic and acidic residues" evidence="1">
    <location>
        <begin position="225"/>
        <end position="243"/>
    </location>
</feature>
<feature type="region of interest" description="Disordered" evidence="1">
    <location>
        <begin position="86"/>
        <end position="172"/>
    </location>
</feature>
<gene>
    <name evidence="3" type="ORF">B0H94_10940</name>
</gene>